<dbReference type="STRING" id="123822.B0188_03895"/>
<keyword evidence="1" id="KW-0472">Membrane</keyword>
<dbReference type="AlphaFoldDB" id="A0A1T0B6E0"/>
<gene>
    <name evidence="2" type="ORF">B0188_03895</name>
</gene>
<proteinExistence type="predicted"/>
<dbReference type="Gene3D" id="3.10.450.530">
    <property type="entry name" value="Ribonuclease toxin, BrnT, of type II toxin-antitoxin system"/>
    <property type="match status" value="1"/>
</dbReference>
<sequence length="93" mass="10925">MKIEFDSNKSEKNSQERGLPFDNVKAFDWQTAVIIPDVRFDYPEPRLTATGFIDERLYVICFTLIAQGISVISFRKANKREVKKYEQQKSFSR</sequence>
<dbReference type="OrthoDB" id="9802417at2"/>
<evidence type="ECO:0000313" key="3">
    <source>
        <dbReference type="Proteomes" id="UP000190023"/>
    </source>
</evidence>
<keyword evidence="3" id="KW-1185">Reference proteome</keyword>
<comment type="caution">
    <text evidence="2">The sequence shown here is derived from an EMBL/GenBank/DDBJ whole genome shotgun (WGS) entry which is preliminary data.</text>
</comment>
<dbReference type="Pfam" id="PF04365">
    <property type="entry name" value="BrnT_toxin"/>
    <property type="match status" value="1"/>
</dbReference>
<protein>
    <recommendedName>
        <fullName evidence="4">BrnT family toxin</fullName>
    </recommendedName>
</protein>
<dbReference type="Proteomes" id="UP000190023">
    <property type="component" value="Unassembled WGS sequence"/>
</dbReference>
<keyword evidence="1" id="KW-1133">Transmembrane helix</keyword>
<dbReference type="EMBL" id="MUYB01000013">
    <property type="protein sequence ID" value="OOS05562.1"/>
    <property type="molecule type" value="Genomic_DNA"/>
</dbReference>
<organism evidence="2 3">
    <name type="scientific">[Haemophilus] felis</name>
    <dbReference type="NCBI Taxonomy" id="123822"/>
    <lineage>
        <taxon>Bacteria</taxon>
        <taxon>Pseudomonadati</taxon>
        <taxon>Pseudomonadota</taxon>
        <taxon>Gammaproteobacteria</taxon>
        <taxon>Pasteurellales</taxon>
        <taxon>Pasteurellaceae</taxon>
    </lineage>
</organism>
<dbReference type="InterPro" id="IPR007460">
    <property type="entry name" value="BrnT_toxin"/>
</dbReference>
<name>A0A1T0B6E0_9PAST</name>
<evidence type="ECO:0008006" key="4">
    <source>
        <dbReference type="Google" id="ProtNLM"/>
    </source>
</evidence>
<evidence type="ECO:0000256" key="1">
    <source>
        <dbReference type="SAM" id="Phobius"/>
    </source>
</evidence>
<accession>A0A1T0B6E0</accession>
<keyword evidence="1" id="KW-0812">Transmembrane</keyword>
<dbReference type="InterPro" id="IPR038573">
    <property type="entry name" value="BrnT_sf"/>
</dbReference>
<reference evidence="2 3" key="1">
    <citation type="submission" date="2017-02" db="EMBL/GenBank/DDBJ databases">
        <title>Draft genome sequence of Haemophilus felis CCUG 31170 type strain.</title>
        <authorList>
            <person name="Engstrom-Jakobsson H."/>
            <person name="Salva-Serra F."/>
            <person name="Thorell K."/>
            <person name="Gonzales-Siles L."/>
            <person name="Karlsson R."/>
            <person name="Boulund F."/>
            <person name="Engstrand L."/>
            <person name="Kristiansson E."/>
            <person name="Moore E."/>
        </authorList>
    </citation>
    <scope>NUCLEOTIDE SEQUENCE [LARGE SCALE GENOMIC DNA]</scope>
    <source>
        <strain evidence="2 3">CCUG 31170</strain>
    </source>
</reference>
<feature type="transmembrane region" description="Helical" evidence="1">
    <location>
        <begin position="57"/>
        <end position="74"/>
    </location>
</feature>
<evidence type="ECO:0000313" key="2">
    <source>
        <dbReference type="EMBL" id="OOS05562.1"/>
    </source>
</evidence>